<dbReference type="AlphaFoldDB" id="A0A1D6H6Z7"/>
<sequence length="125" mass="13922">MVLLEERIYLCFLAFAENAFSTQVELAHGDRGQSYSYDRSSSYSSACRGGVSRRSNFRGCYGHWFTLIGIMARSEGPAGKNSLLHFRTTCGALVMYVSLMYTVRLENGCGHQSPMCPGYPPIVEE</sequence>
<feature type="non-terminal residue" evidence="1">
    <location>
        <position position="125"/>
    </location>
</feature>
<organism evidence="1">
    <name type="scientific">Zea mays</name>
    <name type="common">Maize</name>
    <dbReference type="NCBI Taxonomy" id="4577"/>
    <lineage>
        <taxon>Eukaryota</taxon>
        <taxon>Viridiplantae</taxon>
        <taxon>Streptophyta</taxon>
        <taxon>Embryophyta</taxon>
        <taxon>Tracheophyta</taxon>
        <taxon>Spermatophyta</taxon>
        <taxon>Magnoliopsida</taxon>
        <taxon>Liliopsida</taxon>
        <taxon>Poales</taxon>
        <taxon>Poaceae</taxon>
        <taxon>PACMAD clade</taxon>
        <taxon>Panicoideae</taxon>
        <taxon>Andropogonodae</taxon>
        <taxon>Andropogoneae</taxon>
        <taxon>Tripsacinae</taxon>
        <taxon>Zea</taxon>
    </lineage>
</organism>
<name>A0A1D6H6Z7_MAIZE</name>
<gene>
    <name evidence="1" type="ORF">ZEAMMB73_Zm00001d016367</name>
</gene>
<dbReference type="InParanoid" id="A0A1D6H6Z7"/>
<reference evidence="1" key="1">
    <citation type="submission" date="2015-12" db="EMBL/GenBank/DDBJ databases">
        <title>Update maize B73 reference genome by single molecule sequencing technologies.</title>
        <authorList>
            <consortium name="Maize Genome Sequencing Project"/>
            <person name="Ware D."/>
        </authorList>
    </citation>
    <scope>NUCLEOTIDE SEQUENCE</scope>
    <source>
        <tissue evidence="1">Seedling</tissue>
    </source>
</reference>
<proteinExistence type="predicted"/>
<dbReference type="EMBL" id="CM000781">
    <property type="protein sequence ID" value="AQK70560.1"/>
    <property type="molecule type" value="Genomic_DNA"/>
</dbReference>
<evidence type="ECO:0000313" key="1">
    <source>
        <dbReference type="EMBL" id="AQK70560.1"/>
    </source>
</evidence>
<accession>A0A1D6H6Z7</accession>
<protein>
    <submittedName>
        <fullName evidence="1">Uncharacterized protein</fullName>
    </submittedName>
</protein>